<proteinExistence type="predicted"/>
<dbReference type="Proteomes" id="UP001189429">
    <property type="component" value="Unassembled WGS sequence"/>
</dbReference>
<feature type="transmembrane region" description="Helical" evidence="2">
    <location>
        <begin position="194"/>
        <end position="217"/>
    </location>
</feature>
<evidence type="ECO:0000256" key="2">
    <source>
        <dbReference type="SAM" id="Phobius"/>
    </source>
</evidence>
<comment type="caution">
    <text evidence="3">The sequence shown here is derived from an EMBL/GenBank/DDBJ whole genome shotgun (WGS) entry which is preliminary data.</text>
</comment>
<feature type="transmembrane region" description="Helical" evidence="2">
    <location>
        <begin position="420"/>
        <end position="443"/>
    </location>
</feature>
<organism evidence="3 4">
    <name type="scientific">Prorocentrum cordatum</name>
    <dbReference type="NCBI Taxonomy" id="2364126"/>
    <lineage>
        <taxon>Eukaryota</taxon>
        <taxon>Sar</taxon>
        <taxon>Alveolata</taxon>
        <taxon>Dinophyceae</taxon>
        <taxon>Prorocentrales</taxon>
        <taxon>Prorocentraceae</taxon>
        <taxon>Prorocentrum</taxon>
    </lineage>
</organism>
<accession>A0ABN9RGK1</accession>
<dbReference type="EMBL" id="CAUYUJ010006668">
    <property type="protein sequence ID" value="CAK0818186.1"/>
    <property type="molecule type" value="Genomic_DNA"/>
</dbReference>
<protein>
    <submittedName>
        <fullName evidence="3">Uncharacterized protein</fullName>
    </submittedName>
</protein>
<evidence type="ECO:0000313" key="4">
    <source>
        <dbReference type="Proteomes" id="UP001189429"/>
    </source>
</evidence>
<feature type="compositionally biased region" description="Basic residues" evidence="1">
    <location>
        <begin position="34"/>
        <end position="47"/>
    </location>
</feature>
<feature type="transmembrane region" description="Helical" evidence="2">
    <location>
        <begin position="300"/>
        <end position="323"/>
    </location>
</feature>
<evidence type="ECO:0000256" key="1">
    <source>
        <dbReference type="SAM" id="MobiDB-lite"/>
    </source>
</evidence>
<name>A0ABN9RGK1_9DINO</name>
<evidence type="ECO:0000313" key="3">
    <source>
        <dbReference type="EMBL" id="CAK0818186.1"/>
    </source>
</evidence>
<sequence>MHSSGFLCGSSHSASSFGAKAPRGSRWGLGPPPRAHRASPRAPRARMRSLVPRALRAAALEPRGAAWARGARAQDAEMAVAGHRERLLLRCARHGAPSPDSELGEPAAPLLRVQETSGAASRSKEDEQEYAKMRIASAQSGLQLCSIAEEVIRDDWLVECHALPGNIYRIAAFGRHTRSLGQCSQRGFKAAVRLFGFAAVVLLQWVAPPAIFMSMWFGWGVRSEDHIAWDRWKAGGYEPTTSDWNRIATTKSLAVSLVFLFCINALYTVLDEMDTWRKNDNIFRYLNRINPSVDLNGERWLYLGAFTNLWVIFWCVLDSYFVIGGSLSPKEIIMDSLGLLFLFNLDDTSGDVQFVSEDAWPGDRLGWVHDKVVAVDYQPAAGMVEWDHALRSGNLALGAWHCVKLFAGTCMARAIKALQYLTAVYCAVMVVVLPVLVAVTPFLKLIPQAEMDIPSTLATAAPTFSTTPAE</sequence>
<keyword evidence="2" id="KW-1133">Transmembrane helix</keyword>
<gene>
    <name evidence="3" type="ORF">PCOR1329_LOCUS20535</name>
</gene>
<reference evidence="3" key="1">
    <citation type="submission" date="2023-10" db="EMBL/GenBank/DDBJ databases">
        <authorList>
            <person name="Chen Y."/>
            <person name="Shah S."/>
            <person name="Dougan E. K."/>
            <person name="Thang M."/>
            <person name="Chan C."/>
        </authorList>
    </citation>
    <scope>NUCLEOTIDE SEQUENCE [LARGE SCALE GENOMIC DNA]</scope>
</reference>
<feature type="region of interest" description="Disordered" evidence="1">
    <location>
        <begin position="1"/>
        <end position="47"/>
    </location>
</feature>
<keyword evidence="4" id="KW-1185">Reference proteome</keyword>
<feature type="transmembrane region" description="Helical" evidence="2">
    <location>
        <begin position="252"/>
        <end position="270"/>
    </location>
</feature>
<keyword evidence="2" id="KW-0472">Membrane</keyword>
<keyword evidence="2" id="KW-0812">Transmembrane</keyword>